<dbReference type="AlphaFoldDB" id="U1GWW0"/>
<dbReference type="PANTHER" id="PTHR33112">
    <property type="entry name" value="DOMAIN PROTEIN, PUTATIVE-RELATED"/>
    <property type="match status" value="1"/>
</dbReference>
<keyword evidence="3" id="KW-1185">Reference proteome</keyword>
<organism evidence="2 3">
    <name type="scientific">Endocarpon pusillum (strain Z07020 / HMAS-L-300199)</name>
    <name type="common">Lichen-forming fungus</name>
    <dbReference type="NCBI Taxonomy" id="1263415"/>
    <lineage>
        <taxon>Eukaryota</taxon>
        <taxon>Fungi</taxon>
        <taxon>Dikarya</taxon>
        <taxon>Ascomycota</taxon>
        <taxon>Pezizomycotina</taxon>
        <taxon>Eurotiomycetes</taxon>
        <taxon>Chaetothyriomycetidae</taxon>
        <taxon>Verrucariales</taxon>
        <taxon>Verrucariaceae</taxon>
        <taxon>Endocarpon</taxon>
    </lineage>
</organism>
<dbReference type="HOGENOM" id="CLU_002639_5_3_1"/>
<accession>U1GWW0</accession>
<proteinExistence type="predicted"/>
<dbReference type="RefSeq" id="XP_007785652.1">
    <property type="nucleotide sequence ID" value="XM_007787462.1"/>
</dbReference>
<evidence type="ECO:0000259" key="1">
    <source>
        <dbReference type="Pfam" id="PF06985"/>
    </source>
</evidence>
<dbReference type="InterPro" id="IPR010730">
    <property type="entry name" value="HET"/>
</dbReference>
<protein>
    <recommendedName>
        <fullName evidence="1">Heterokaryon incompatibility domain-containing protein</fullName>
    </recommendedName>
</protein>
<dbReference type="EMBL" id="KE720677">
    <property type="protein sequence ID" value="ERF76988.1"/>
    <property type="molecule type" value="Genomic_DNA"/>
</dbReference>
<dbReference type="OrthoDB" id="5125733at2759"/>
<dbReference type="Pfam" id="PF06985">
    <property type="entry name" value="HET"/>
    <property type="match status" value="1"/>
</dbReference>
<evidence type="ECO:0000313" key="3">
    <source>
        <dbReference type="Proteomes" id="UP000019373"/>
    </source>
</evidence>
<dbReference type="eggNOG" id="ENOG502S8TM">
    <property type="taxonomic scope" value="Eukaryota"/>
</dbReference>
<name>U1GWW0_ENDPU</name>
<gene>
    <name evidence="2" type="ORF">EPUS_06856</name>
</gene>
<dbReference type="PANTHER" id="PTHR33112:SF10">
    <property type="entry name" value="TOL"/>
    <property type="match status" value="1"/>
</dbReference>
<sequence>MLLLSTAQNLTLTAEDIKHLQYDEVHGIGSHTSSEATLGLARTWLNRCRRKHSSCKPLSSKEEFLPARLIDTEPRQRSEWRLRITAKHKDEPATYMTLSHRWGTVPFLNLTTKNIRELEAGHPLSALEKTFREAVEIVRRLGERFLWIDSLCIVQDSLRDWQEQSAAMRDIYTHSVCNIAATGAADSHGGCYFERNVSDILPCTIPKNSQGSPSIDFAVVSMDLWTDDIERAPLNQRGWVLQERLLAPRTLHFAAQQIFWECNEMNACEMYPKELPSTYFLEDRQPSIRCHHPLFSANAGKPDENFGRQTSSAQDPYMFWGRIVYAYSHCRLTRSEDKLAAASGLASQLQQMTKDNYYAGLWSKDLAGQLLWSVVGCAQADGSASRRPEPYRAPTWSWASVDGIIKTNDLPFDGSFGKPLFDVLDIRTVPLTGDVTGQISKGAYLRIKGVLTKASIVCGPGGVTRLKIGRIDSDIVFRLDTRSGESFSDLSCVPIGHYMLPPYQDRPSIQGLILHRSEVEGHSYIRLGTFRVESRAHCQELGLEFEGDESLGSYPADSAQRSITIL</sequence>
<dbReference type="OMA" id="MEMEECE"/>
<evidence type="ECO:0000313" key="2">
    <source>
        <dbReference type="EMBL" id="ERF76988.1"/>
    </source>
</evidence>
<dbReference type="GeneID" id="19241746"/>
<feature type="domain" description="Heterokaryon incompatibility" evidence="1">
    <location>
        <begin position="95"/>
        <end position="243"/>
    </location>
</feature>
<dbReference type="Proteomes" id="UP000019373">
    <property type="component" value="Unassembled WGS sequence"/>
</dbReference>
<reference evidence="3" key="1">
    <citation type="journal article" date="2014" name="BMC Genomics">
        <title>Genome characteristics reveal the impact of lichenization on lichen-forming fungus Endocarpon pusillum Hedwig (Verrucariales, Ascomycota).</title>
        <authorList>
            <person name="Wang Y.-Y."/>
            <person name="Liu B."/>
            <person name="Zhang X.-Y."/>
            <person name="Zhou Q.-M."/>
            <person name="Zhang T."/>
            <person name="Li H."/>
            <person name="Yu Y.-F."/>
            <person name="Zhang X.-L."/>
            <person name="Hao X.-Y."/>
            <person name="Wang M."/>
            <person name="Wang L."/>
            <person name="Wei J.-C."/>
        </authorList>
    </citation>
    <scope>NUCLEOTIDE SEQUENCE [LARGE SCALE GENOMIC DNA]</scope>
    <source>
        <strain evidence="3">Z07020 / HMAS-L-300199</strain>
    </source>
</reference>